<dbReference type="CDD" id="cd05722">
    <property type="entry name" value="IgI_1_Neogenin_like"/>
    <property type="match status" value="1"/>
</dbReference>
<evidence type="ECO:0000313" key="18">
    <source>
        <dbReference type="Ensembl" id="ENSCAFP00020006813.1"/>
    </source>
</evidence>
<dbReference type="InterPro" id="IPR007110">
    <property type="entry name" value="Ig-like_dom"/>
</dbReference>
<keyword evidence="5" id="KW-0677">Repeat</keyword>
<dbReference type="InterPro" id="IPR013783">
    <property type="entry name" value="Ig-like_fold"/>
</dbReference>
<dbReference type="FunFam" id="2.60.40.10:FF:000106">
    <property type="entry name" value="Neogenin isoform 1"/>
    <property type="match status" value="1"/>
</dbReference>
<keyword evidence="4 15" id="KW-0812">Transmembrane</keyword>
<dbReference type="FunFam" id="2.60.40.10:FF:000777">
    <property type="entry name" value="Neogenin 1"/>
    <property type="match status" value="1"/>
</dbReference>
<dbReference type="CDD" id="cd00096">
    <property type="entry name" value="Ig"/>
    <property type="match status" value="1"/>
</dbReference>
<keyword evidence="9" id="KW-1015">Disulfide bond</keyword>
<accession>A0A8C0JWY5</accession>
<gene>
    <name evidence="18" type="primary">NEO1</name>
</gene>
<feature type="compositionally biased region" description="Polar residues" evidence="14">
    <location>
        <begin position="1105"/>
        <end position="1121"/>
    </location>
</feature>
<keyword evidence="7 15" id="KW-1133">Transmembrane helix</keyword>
<dbReference type="FunFam" id="2.60.40.10:FF:000187">
    <property type="entry name" value="neogenin isoform X2"/>
    <property type="match status" value="1"/>
</dbReference>
<dbReference type="CDD" id="cd00063">
    <property type="entry name" value="FN3"/>
    <property type="match status" value="6"/>
</dbReference>
<feature type="transmembrane region" description="Helical" evidence="15">
    <location>
        <begin position="1018"/>
        <end position="1042"/>
    </location>
</feature>
<evidence type="ECO:0000256" key="6">
    <source>
        <dbReference type="ARBA" id="ARBA00022889"/>
    </source>
</evidence>
<dbReference type="InterPro" id="IPR036179">
    <property type="entry name" value="Ig-like_dom_sf"/>
</dbReference>
<dbReference type="PROSITE" id="PS50853">
    <property type="entry name" value="FN3"/>
    <property type="match status" value="6"/>
</dbReference>
<dbReference type="InterPro" id="IPR003598">
    <property type="entry name" value="Ig_sub2"/>
</dbReference>
<evidence type="ECO:0000256" key="5">
    <source>
        <dbReference type="ARBA" id="ARBA00022737"/>
    </source>
</evidence>
<feature type="domain" description="Ig-like" evidence="16">
    <location>
        <begin position="17"/>
        <end position="97"/>
    </location>
</feature>
<dbReference type="FunFam" id="2.60.40.10:FF:000216">
    <property type="entry name" value="neogenin isoform X1"/>
    <property type="match status" value="1"/>
</dbReference>
<feature type="region of interest" description="Disordered" evidence="14">
    <location>
        <begin position="1101"/>
        <end position="1240"/>
    </location>
</feature>
<proteinExistence type="inferred from homology"/>
<evidence type="ECO:0000256" key="3">
    <source>
        <dbReference type="ARBA" id="ARBA00022475"/>
    </source>
</evidence>
<dbReference type="FunFam" id="2.60.40.10:FF:000316">
    <property type="entry name" value="Neogenin 1"/>
    <property type="match status" value="1"/>
</dbReference>
<dbReference type="Pfam" id="PF13895">
    <property type="entry name" value="Ig_2"/>
    <property type="match status" value="1"/>
</dbReference>
<keyword evidence="19" id="KW-1185">Reference proteome</keyword>
<evidence type="ECO:0000256" key="11">
    <source>
        <dbReference type="ARBA" id="ARBA00023319"/>
    </source>
</evidence>
<evidence type="ECO:0000256" key="13">
    <source>
        <dbReference type="ARBA" id="ARBA00074043"/>
    </source>
</evidence>
<dbReference type="Pfam" id="PF06583">
    <property type="entry name" value="Neogenin_C"/>
    <property type="match status" value="2"/>
</dbReference>
<feature type="domain" description="Fibronectin type-III" evidence="17">
    <location>
        <begin position="890"/>
        <end position="987"/>
    </location>
</feature>
<dbReference type="CDD" id="cd05723">
    <property type="entry name" value="IgI_4_Neogenin_like"/>
    <property type="match status" value="1"/>
</dbReference>
<feature type="compositionally biased region" description="Polar residues" evidence="14">
    <location>
        <begin position="1167"/>
        <end position="1186"/>
    </location>
</feature>
<comment type="similarity">
    <text evidence="2">Belongs to the immunoglobulin superfamily. DCC family.</text>
</comment>
<evidence type="ECO:0000259" key="16">
    <source>
        <dbReference type="PROSITE" id="PS50835"/>
    </source>
</evidence>
<sequence length="1339" mass="147029">NDLSKLTKPLDTLSVRGSSVILNCSAYSEPSPKIEWKKDGTFLNLVSDDRRQLLPDGSLFISNVVHSKHNKPDEGYYQCVATVESLGTIVSRTAKLTVAGKLFLKPSSVYAGNSAILNCEVNVDLVPFVRWEQNRQPLLLDDRIIKLPSGTLVINNATEGDGGLYRCVVESGGPPKYSDEAELKVLLPDPEFTSNLVFLKQPSSLVRVIGQSVVMPCVASGLPTPTIRWMKNEEALDTESSEKLVLLAGGSLEISDVTEDDAGTYFCIADNGNETIEAQAELTVQAQPEFLKQPTNIYAHESMDIVFECEVTGKPTPTVKWIKNGDMVIPSDYFKIVKEHNLQVLGLVKSDEGFYQCIAENDVGNAQAGAQLIILEHVPGSTTTGPLPSAPRDVVASLVSTRFIKLTWRTPASDPHGDNLTYSVFYTKEGIARERVENTSRPGEMQVTIQNLMPATVYVFRVVAQNKHGSGESSAPLRVETQPEVQLPGPAPNIRAYAASPTSITVTWETPLSGNGEIQNYKLYYMEKGTDKEQDVDVSSHSHTINGLKKYTEYSFRVVAYNKHGPGVSTQDVAVRTLSDVPGAAPQNLSLEVRNSKSIVIHWQPPPPATQNGQIIGYKIRYRKASRKSDVTETLVPGTQLSQLIEGLDRGTEYNFRVAALTVNGTGPATDWLAAETFESDLDETRVPEVPSSLHVRPLVTSIVVSWTPPENQNIVVRGYAIGYGIGSPHAQTIKVDYKQRYYTIENLDPSSHYVITLKAFNNVGEGIPLYESAVTRPHTVPDPTPMMPPVGVQASILSHDTIRITWADNSLPKHQKITDSRYYTVRWKTNIPANTKYKNANATTLSYLVTGLKANTLYEFSVMVTKGRRSSTWSMTAHGTTFEFVPTSPPKDVTVVSKEGKPRTIIVNWQPPSEANGKITGYIIYYSTDVNAEIHDWVIEPVVGNRLTHQIQELTLDTPYYFKIQARNSKGMGPMSEAVQFRTPKGKTPLNSVLLYVSLVGQCFPHGSPTSPLDSSMLLVIIVSVGVVTIVVVVVIAVFCTRRTTSHQKKKRAACKSVNGSHKYKGNSKDVKPPDLWIHHERLELKPIDKSPDPNPIMTDTPIPRNSQDITPVDNSMDSNIHQRRNSYRGAEDSMSTLAGRRGMRPKMMMPFDSQPPQHSPAVESVRNTPSTDTMPASSSQTCCTDHQDPEGATSSSYLASSQEEDSGQSLPTAHVRPSHPLKSFAVPAIPPPGPPTYDPALPSTPLLSQQALNHHIHSVKTASIGTLGRSRPPMPVVVPSAPEVQETTRMLEDSESVSSWAISPARMSGCMCHGRGVYWSRWSSVLAQRCETDALVH</sequence>
<feature type="domain" description="Fibronectin type-III" evidence="17">
    <location>
        <begin position="490"/>
        <end position="580"/>
    </location>
</feature>
<evidence type="ECO:0000256" key="14">
    <source>
        <dbReference type="SAM" id="MobiDB-lite"/>
    </source>
</evidence>
<dbReference type="InterPro" id="IPR003599">
    <property type="entry name" value="Ig_sub"/>
</dbReference>
<keyword evidence="10" id="KW-0325">Glycoprotein</keyword>
<feature type="domain" description="Ig-like" evidence="16">
    <location>
        <begin position="112"/>
        <end position="184"/>
    </location>
</feature>
<evidence type="ECO:0000256" key="9">
    <source>
        <dbReference type="ARBA" id="ARBA00023157"/>
    </source>
</evidence>
<dbReference type="InterPro" id="IPR010560">
    <property type="entry name" value="Neogenin_C"/>
</dbReference>
<dbReference type="Ensembl" id="ENSCAFT00020007886.1">
    <property type="protein sequence ID" value="ENSCAFP00020006813.1"/>
    <property type="gene ID" value="ENSCAFG00020004500.1"/>
</dbReference>
<dbReference type="GO" id="GO:0098609">
    <property type="term" value="P:cell-cell adhesion"/>
    <property type="evidence" value="ECO:0007669"/>
    <property type="project" value="TreeGrafter"/>
</dbReference>
<dbReference type="FunFam" id="2.60.40.10:FF:000004">
    <property type="entry name" value="DCC isoform 1"/>
    <property type="match status" value="2"/>
</dbReference>
<feature type="domain" description="Fibronectin type-III" evidence="17">
    <location>
        <begin position="789"/>
        <end position="885"/>
    </location>
</feature>
<feature type="compositionally biased region" description="Pro residues" evidence="14">
    <location>
        <begin position="1230"/>
        <end position="1239"/>
    </location>
</feature>
<dbReference type="Pfam" id="PF00041">
    <property type="entry name" value="fn3"/>
    <property type="match status" value="6"/>
</dbReference>
<feature type="compositionally biased region" description="Polar residues" evidence="14">
    <location>
        <begin position="1194"/>
        <end position="1213"/>
    </location>
</feature>
<dbReference type="SUPFAM" id="SSF49265">
    <property type="entry name" value="Fibronectin type III"/>
    <property type="match status" value="3"/>
</dbReference>
<dbReference type="SMART" id="SM00409">
    <property type="entry name" value="IG"/>
    <property type="match status" value="4"/>
</dbReference>
<dbReference type="Proteomes" id="UP000694391">
    <property type="component" value="Unplaced"/>
</dbReference>
<keyword evidence="3" id="KW-1003">Cell membrane</keyword>
<dbReference type="FunFam" id="2.60.40.10:FF:000101">
    <property type="entry name" value="Neogenin isoform 1"/>
    <property type="match status" value="1"/>
</dbReference>
<dbReference type="PROSITE" id="PS50835">
    <property type="entry name" value="IG_LIKE"/>
    <property type="match status" value="4"/>
</dbReference>
<dbReference type="SMART" id="SM00060">
    <property type="entry name" value="FN3"/>
    <property type="match status" value="6"/>
</dbReference>
<feature type="domain" description="Fibronectin type-III" evidence="17">
    <location>
        <begin position="390"/>
        <end position="484"/>
    </location>
</feature>
<dbReference type="GO" id="GO:0005886">
    <property type="term" value="C:plasma membrane"/>
    <property type="evidence" value="ECO:0007669"/>
    <property type="project" value="UniProtKB-SubCell"/>
</dbReference>
<evidence type="ECO:0000256" key="12">
    <source>
        <dbReference type="ARBA" id="ARBA00055647"/>
    </source>
</evidence>
<name>A0A8C0JWY5_CANLU</name>
<keyword evidence="8 15" id="KW-0472">Membrane</keyword>
<dbReference type="InterPro" id="IPR003961">
    <property type="entry name" value="FN3_dom"/>
</dbReference>
<keyword evidence="11" id="KW-0393">Immunoglobulin domain</keyword>
<evidence type="ECO:0000256" key="15">
    <source>
        <dbReference type="SAM" id="Phobius"/>
    </source>
</evidence>
<reference evidence="18" key="2">
    <citation type="submission" date="2025-09" db="UniProtKB">
        <authorList>
            <consortium name="Ensembl"/>
        </authorList>
    </citation>
    <scope>IDENTIFICATION</scope>
</reference>
<evidence type="ECO:0000256" key="4">
    <source>
        <dbReference type="ARBA" id="ARBA00022692"/>
    </source>
</evidence>
<evidence type="ECO:0000256" key="2">
    <source>
        <dbReference type="ARBA" id="ARBA00009588"/>
    </source>
</evidence>
<dbReference type="SUPFAM" id="SSF48726">
    <property type="entry name" value="Immunoglobulin"/>
    <property type="match status" value="4"/>
</dbReference>
<evidence type="ECO:0000313" key="19">
    <source>
        <dbReference type="Proteomes" id="UP000694391"/>
    </source>
</evidence>
<feature type="domain" description="Ig-like" evidence="16">
    <location>
        <begin position="288"/>
        <end position="373"/>
    </location>
</feature>
<evidence type="ECO:0000259" key="17">
    <source>
        <dbReference type="PROSITE" id="PS50853"/>
    </source>
</evidence>
<dbReference type="SMART" id="SM00408">
    <property type="entry name" value="IGc2"/>
    <property type="match status" value="4"/>
</dbReference>
<protein>
    <recommendedName>
        <fullName evidence="13">Neogenin</fullName>
    </recommendedName>
</protein>
<dbReference type="InterPro" id="IPR013098">
    <property type="entry name" value="Ig_I-set"/>
</dbReference>
<comment type="subcellular location">
    <subcellularLocation>
        <location evidence="1">Cell membrane</location>
        <topology evidence="1">Single-pass type I membrane protein</topology>
    </subcellularLocation>
</comment>
<evidence type="ECO:0000256" key="1">
    <source>
        <dbReference type="ARBA" id="ARBA00004251"/>
    </source>
</evidence>
<evidence type="ECO:0000256" key="8">
    <source>
        <dbReference type="ARBA" id="ARBA00023136"/>
    </source>
</evidence>
<dbReference type="PRINTS" id="PR00014">
    <property type="entry name" value="FNTYPEIII"/>
</dbReference>
<dbReference type="InterPro" id="IPR036116">
    <property type="entry name" value="FN3_sf"/>
</dbReference>
<organism evidence="18 19">
    <name type="scientific">Canis lupus dingo</name>
    <name type="common">dingo</name>
    <dbReference type="NCBI Taxonomy" id="286419"/>
    <lineage>
        <taxon>Eukaryota</taxon>
        <taxon>Metazoa</taxon>
        <taxon>Chordata</taxon>
        <taxon>Craniata</taxon>
        <taxon>Vertebrata</taxon>
        <taxon>Euteleostomi</taxon>
        <taxon>Mammalia</taxon>
        <taxon>Eutheria</taxon>
        <taxon>Laurasiatheria</taxon>
        <taxon>Carnivora</taxon>
        <taxon>Caniformia</taxon>
        <taxon>Canidae</taxon>
        <taxon>Canis</taxon>
    </lineage>
</organism>
<feature type="domain" description="Fibronectin type-III" evidence="17">
    <location>
        <begin position="690"/>
        <end position="783"/>
    </location>
</feature>
<dbReference type="FunFam" id="2.60.40.10:FF:000133">
    <property type="entry name" value="Neogenin isoform 1"/>
    <property type="match status" value="1"/>
</dbReference>
<dbReference type="FunFam" id="2.60.40.10:FF:000189">
    <property type="entry name" value="Neogenin isoform 3"/>
    <property type="match status" value="1"/>
</dbReference>
<dbReference type="Pfam" id="PF07679">
    <property type="entry name" value="I-set"/>
    <property type="match status" value="2"/>
</dbReference>
<dbReference type="PANTHER" id="PTHR44170:SF14">
    <property type="entry name" value="NEOGENIN"/>
    <property type="match status" value="1"/>
</dbReference>
<dbReference type="Gene3D" id="2.60.40.10">
    <property type="entry name" value="Immunoglobulins"/>
    <property type="match status" value="10"/>
</dbReference>
<feature type="domain" description="Fibronectin type-III" evidence="17">
    <location>
        <begin position="585"/>
        <end position="680"/>
    </location>
</feature>
<dbReference type="Pfam" id="PF13927">
    <property type="entry name" value="Ig_3"/>
    <property type="match status" value="1"/>
</dbReference>
<evidence type="ECO:0000256" key="10">
    <source>
        <dbReference type="ARBA" id="ARBA00023180"/>
    </source>
</evidence>
<keyword evidence="6" id="KW-0130">Cell adhesion</keyword>
<reference evidence="18" key="1">
    <citation type="submission" date="2025-08" db="UniProtKB">
        <authorList>
            <consortium name="Ensembl"/>
        </authorList>
    </citation>
    <scope>IDENTIFICATION</scope>
</reference>
<dbReference type="GeneTree" id="ENSGT00940000156684"/>
<feature type="domain" description="Ig-like" evidence="16">
    <location>
        <begin position="190"/>
        <end position="283"/>
    </location>
</feature>
<evidence type="ECO:0000256" key="7">
    <source>
        <dbReference type="ARBA" id="ARBA00022989"/>
    </source>
</evidence>
<comment type="function">
    <text evidence="12">Multi-functional cell surface receptor regulating cell adhesion in many diverse developmental processes, including neural tube and mammary gland formation, myogenesis and angiogenesis. Receptor for members of the BMP, netrin, and repulsive guidance molecule (RGM) families. Netrin-Neogenin interactions result in a chemoattractive axon guidance response and cell-cell adhesion, the interaction between NEO1/Neogenin and RGMa and RGMb induces a chemorepulsive response.</text>
</comment>
<dbReference type="PANTHER" id="PTHR44170">
    <property type="entry name" value="PROTEIN SIDEKICK"/>
    <property type="match status" value="1"/>
</dbReference>